<dbReference type="GO" id="GO:0046872">
    <property type="term" value="F:metal ion binding"/>
    <property type="evidence" value="ECO:0007669"/>
    <property type="project" value="UniProtKB-KW"/>
</dbReference>
<dbReference type="PANTHER" id="PTHR21496:SF18">
    <property type="entry name" value="RIESKE DOMAIN-CONTAINING PROTEIN"/>
    <property type="match status" value="1"/>
</dbReference>
<evidence type="ECO:0000313" key="7">
    <source>
        <dbReference type="Proteomes" id="UP000261520"/>
    </source>
</evidence>
<reference evidence="6" key="2">
    <citation type="submission" date="2025-09" db="UniProtKB">
        <authorList>
            <consortium name="Ensembl"/>
        </authorList>
    </citation>
    <scope>IDENTIFICATION</scope>
</reference>
<evidence type="ECO:0000256" key="1">
    <source>
        <dbReference type="ARBA" id="ARBA00022714"/>
    </source>
</evidence>
<dbReference type="InterPro" id="IPR017941">
    <property type="entry name" value="Rieske_2Fe-2S"/>
</dbReference>
<reference evidence="6" key="1">
    <citation type="submission" date="2025-08" db="UniProtKB">
        <authorList>
            <consortium name="Ensembl"/>
        </authorList>
    </citation>
    <scope>IDENTIFICATION</scope>
</reference>
<evidence type="ECO:0000256" key="4">
    <source>
        <dbReference type="ARBA" id="ARBA00023014"/>
    </source>
</evidence>
<keyword evidence="3" id="KW-0408">Iron</keyword>
<sequence length="179" mass="20699">MKERKPLNTDELLFVGKKEDLISAQRTVVSLQGRDVLIIYHEGEFYAIDSYCYHSGSSLETGDIEELNNKLCIICPKHKYKISLCDGEGLYRARDRSQSPPPLRWFSKGVKQRVHPIIEIQGELYLRPATSGYIESDYYQDVFCFIHKCLTHKPCIFRLCSFLKLKTLIVNTRSAPLCF</sequence>
<proteinExistence type="predicted"/>
<evidence type="ECO:0000256" key="3">
    <source>
        <dbReference type="ARBA" id="ARBA00023004"/>
    </source>
</evidence>
<dbReference type="Pfam" id="PF22543">
    <property type="entry name" value="Rieske_4"/>
    <property type="match status" value="1"/>
</dbReference>
<name>A0A3B4AI05_9GOBI</name>
<keyword evidence="1" id="KW-0001">2Fe-2S</keyword>
<dbReference type="CDD" id="cd03467">
    <property type="entry name" value="Rieske"/>
    <property type="match status" value="1"/>
</dbReference>
<protein>
    <recommendedName>
        <fullName evidence="5">Rieske domain-containing protein</fullName>
    </recommendedName>
</protein>
<evidence type="ECO:0000256" key="2">
    <source>
        <dbReference type="ARBA" id="ARBA00022723"/>
    </source>
</evidence>
<dbReference type="SUPFAM" id="SSF50022">
    <property type="entry name" value="ISP domain"/>
    <property type="match status" value="1"/>
</dbReference>
<organism evidence="6 7">
    <name type="scientific">Periophthalmus magnuspinnatus</name>
    <dbReference type="NCBI Taxonomy" id="409849"/>
    <lineage>
        <taxon>Eukaryota</taxon>
        <taxon>Metazoa</taxon>
        <taxon>Chordata</taxon>
        <taxon>Craniata</taxon>
        <taxon>Vertebrata</taxon>
        <taxon>Euteleostomi</taxon>
        <taxon>Actinopterygii</taxon>
        <taxon>Neopterygii</taxon>
        <taxon>Teleostei</taxon>
        <taxon>Neoteleostei</taxon>
        <taxon>Acanthomorphata</taxon>
        <taxon>Gobiaria</taxon>
        <taxon>Gobiiformes</taxon>
        <taxon>Gobioidei</taxon>
        <taxon>Gobiidae</taxon>
        <taxon>Oxudercinae</taxon>
        <taxon>Periophthalmus</taxon>
    </lineage>
</organism>
<dbReference type="Proteomes" id="UP000261520">
    <property type="component" value="Unplaced"/>
</dbReference>
<feature type="domain" description="Rieske" evidence="5">
    <location>
        <begin position="12"/>
        <end position="112"/>
    </location>
</feature>
<dbReference type="Gene3D" id="2.102.10.10">
    <property type="entry name" value="Rieske [2Fe-2S] iron-sulphur domain"/>
    <property type="match status" value="1"/>
</dbReference>
<keyword evidence="4" id="KW-0411">Iron-sulfur</keyword>
<dbReference type="PROSITE" id="PS51296">
    <property type="entry name" value="RIESKE"/>
    <property type="match status" value="1"/>
</dbReference>
<evidence type="ECO:0000313" key="6">
    <source>
        <dbReference type="Ensembl" id="ENSPMGP00000016733.1"/>
    </source>
</evidence>
<dbReference type="InterPro" id="IPR036922">
    <property type="entry name" value="Rieske_2Fe-2S_sf"/>
</dbReference>
<dbReference type="InterPro" id="IPR054716">
    <property type="entry name" value="Sol_Rieske_ferrdox_dom"/>
</dbReference>
<accession>A0A3B4AI05</accession>
<dbReference type="Ensembl" id="ENSPMGT00000017865.1">
    <property type="protein sequence ID" value="ENSPMGP00000016733.1"/>
    <property type="gene ID" value="ENSPMGG00000013687.1"/>
</dbReference>
<dbReference type="PANTHER" id="PTHR21496">
    <property type="entry name" value="FERREDOXIN-RELATED"/>
    <property type="match status" value="1"/>
</dbReference>
<keyword evidence="2" id="KW-0479">Metal-binding</keyword>
<dbReference type="AlphaFoldDB" id="A0A3B4AI05"/>
<keyword evidence="7" id="KW-1185">Reference proteome</keyword>
<dbReference type="GO" id="GO:0051537">
    <property type="term" value="F:2 iron, 2 sulfur cluster binding"/>
    <property type="evidence" value="ECO:0007669"/>
    <property type="project" value="UniProtKB-KW"/>
</dbReference>
<evidence type="ECO:0000259" key="5">
    <source>
        <dbReference type="PROSITE" id="PS51296"/>
    </source>
</evidence>